<evidence type="ECO:0000256" key="2">
    <source>
        <dbReference type="ARBA" id="ARBA00022840"/>
    </source>
</evidence>
<evidence type="ECO:0000259" key="5">
    <source>
        <dbReference type="PROSITE" id="PS50011"/>
    </source>
</evidence>
<dbReference type="AlphaFoldDB" id="A0A931IDJ8"/>
<dbReference type="Pfam" id="PF00196">
    <property type="entry name" value="GerE"/>
    <property type="match status" value="1"/>
</dbReference>
<dbReference type="Gene3D" id="3.30.200.20">
    <property type="entry name" value="Phosphorylase Kinase, domain 1"/>
    <property type="match status" value="1"/>
</dbReference>
<feature type="domain" description="Protein kinase" evidence="5">
    <location>
        <begin position="26"/>
        <end position="291"/>
    </location>
</feature>
<reference evidence="7" key="1">
    <citation type="submission" date="2020-11" db="EMBL/GenBank/DDBJ databases">
        <title>Nocardia NEAU-351.nov., a novel actinomycete isolated from the cow dung.</title>
        <authorList>
            <person name="Zhang X."/>
        </authorList>
    </citation>
    <scope>NUCLEOTIDE SEQUENCE</scope>
    <source>
        <strain evidence="7">NEAU-351</strain>
    </source>
</reference>
<dbReference type="Pfam" id="PF25872">
    <property type="entry name" value="HTH_77"/>
    <property type="match status" value="1"/>
</dbReference>
<dbReference type="InterPro" id="IPR008271">
    <property type="entry name" value="Ser/Thr_kinase_AS"/>
</dbReference>
<dbReference type="PROSITE" id="PS50005">
    <property type="entry name" value="TPR"/>
    <property type="match status" value="1"/>
</dbReference>
<dbReference type="PRINTS" id="PR00364">
    <property type="entry name" value="DISEASERSIST"/>
</dbReference>
<evidence type="ECO:0000313" key="7">
    <source>
        <dbReference type="EMBL" id="MBH0778425.1"/>
    </source>
</evidence>
<dbReference type="RefSeq" id="WP_196150719.1">
    <property type="nucleotide sequence ID" value="NZ_JADMLG010000007.1"/>
</dbReference>
<evidence type="ECO:0000256" key="3">
    <source>
        <dbReference type="PROSITE-ProRule" id="PRU00339"/>
    </source>
</evidence>
<dbReference type="CDD" id="cd06170">
    <property type="entry name" value="LuxR_C_like"/>
    <property type="match status" value="1"/>
</dbReference>
<dbReference type="PROSITE" id="PS00108">
    <property type="entry name" value="PROTEIN_KINASE_ST"/>
    <property type="match status" value="1"/>
</dbReference>
<dbReference type="SUPFAM" id="SSF52540">
    <property type="entry name" value="P-loop containing nucleoside triphosphate hydrolases"/>
    <property type="match status" value="1"/>
</dbReference>
<comment type="caution">
    <text evidence="7">The sequence shown here is derived from an EMBL/GenBank/DDBJ whole genome shotgun (WGS) entry which is preliminary data.</text>
</comment>
<dbReference type="Pfam" id="PF13424">
    <property type="entry name" value="TPR_12"/>
    <property type="match status" value="1"/>
</dbReference>
<dbReference type="SUPFAM" id="SSF48452">
    <property type="entry name" value="TPR-like"/>
    <property type="match status" value="1"/>
</dbReference>
<keyword evidence="7" id="KW-0808">Transferase</keyword>
<keyword evidence="7" id="KW-0418">Kinase</keyword>
<dbReference type="PROSITE" id="PS50011">
    <property type="entry name" value="PROTEIN_KINASE_DOM"/>
    <property type="match status" value="1"/>
</dbReference>
<dbReference type="InterPro" id="IPR016032">
    <property type="entry name" value="Sig_transdc_resp-reg_C-effctor"/>
</dbReference>
<feature type="binding site" evidence="4">
    <location>
        <position position="55"/>
    </location>
    <ligand>
        <name>ATP</name>
        <dbReference type="ChEBI" id="CHEBI:30616"/>
    </ligand>
</feature>
<name>A0A931IDJ8_9NOCA</name>
<dbReference type="Gene3D" id="3.40.50.300">
    <property type="entry name" value="P-loop containing nucleotide triphosphate hydrolases"/>
    <property type="match status" value="1"/>
</dbReference>
<keyword evidence="8" id="KW-1185">Reference proteome</keyword>
<dbReference type="InterPro" id="IPR019734">
    <property type="entry name" value="TPR_rpt"/>
</dbReference>
<dbReference type="GO" id="GO:0043531">
    <property type="term" value="F:ADP binding"/>
    <property type="evidence" value="ECO:0007669"/>
    <property type="project" value="InterPro"/>
</dbReference>
<dbReference type="GO" id="GO:0005524">
    <property type="term" value="F:ATP binding"/>
    <property type="evidence" value="ECO:0007669"/>
    <property type="project" value="UniProtKB-UniRule"/>
</dbReference>
<dbReference type="SUPFAM" id="SSF46894">
    <property type="entry name" value="C-terminal effector domain of the bipartite response regulators"/>
    <property type="match status" value="1"/>
</dbReference>
<dbReference type="SMART" id="SM00220">
    <property type="entry name" value="S_TKc"/>
    <property type="match status" value="1"/>
</dbReference>
<dbReference type="InterPro" id="IPR000792">
    <property type="entry name" value="Tscrpt_reg_LuxR_C"/>
</dbReference>
<dbReference type="InterPro" id="IPR027417">
    <property type="entry name" value="P-loop_NTPase"/>
</dbReference>
<keyword evidence="3" id="KW-0802">TPR repeat</keyword>
<feature type="repeat" description="TPR" evidence="3">
    <location>
        <begin position="886"/>
        <end position="919"/>
    </location>
</feature>
<dbReference type="SMART" id="SM00421">
    <property type="entry name" value="HTH_LUXR"/>
    <property type="match status" value="1"/>
</dbReference>
<dbReference type="PROSITE" id="PS00107">
    <property type="entry name" value="PROTEIN_KINASE_ATP"/>
    <property type="match status" value="1"/>
</dbReference>
<dbReference type="Gene3D" id="1.10.510.10">
    <property type="entry name" value="Transferase(Phosphotransferase) domain 1"/>
    <property type="match status" value="1"/>
</dbReference>
<dbReference type="PANTHER" id="PTHR47691:SF3">
    <property type="entry name" value="HTH-TYPE TRANSCRIPTIONAL REGULATOR RV0890C-RELATED"/>
    <property type="match status" value="1"/>
</dbReference>
<evidence type="ECO:0000313" key="8">
    <source>
        <dbReference type="Proteomes" id="UP000655751"/>
    </source>
</evidence>
<dbReference type="Gene3D" id="1.10.10.10">
    <property type="entry name" value="Winged helix-like DNA-binding domain superfamily/Winged helix DNA-binding domain"/>
    <property type="match status" value="1"/>
</dbReference>
<dbReference type="PRINTS" id="PR00038">
    <property type="entry name" value="HTHLUXR"/>
</dbReference>
<evidence type="ECO:0000256" key="1">
    <source>
        <dbReference type="ARBA" id="ARBA00022741"/>
    </source>
</evidence>
<dbReference type="GO" id="GO:0003677">
    <property type="term" value="F:DNA binding"/>
    <property type="evidence" value="ECO:0007669"/>
    <property type="project" value="InterPro"/>
</dbReference>
<dbReference type="CDD" id="cd14014">
    <property type="entry name" value="STKc_PknB_like"/>
    <property type="match status" value="1"/>
</dbReference>
<dbReference type="InterPro" id="IPR017441">
    <property type="entry name" value="Protein_kinase_ATP_BS"/>
</dbReference>
<organism evidence="7 8">
    <name type="scientific">Nocardia bovistercoris</name>
    <dbReference type="NCBI Taxonomy" id="2785916"/>
    <lineage>
        <taxon>Bacteria</taxon>
        <taxon>Bacillati</taxon>
        <taxon>Actinomycetota</taxon>
        <taxon>Actinomycetes</taxon>
        <taxon>Mycobacteriales</taxon>
        <taxon>Nocardiaceae</taxon>
        <taxon>Nocardia</taxon>
    </lineage>
</organism>
<accession>A0A931IDJ8</accession>
<keyword evidence="1 4" id="KW-0547">Nucleotide-binding</keyword>
<dbReference type="InterPro" id="IPR011990">
    <property type="entry name" value="TPR-like_helical_dom_sf"/>
</dbReference>
<dbReference type="PANTHER" id="PTHR47691">
    <property type="entry name" value="REGULATOR-RELATED"/>
    <property type="match status" value="1"/>
</dbReference>
<dbReference type="Proteomes" id="UP000655751">
    <property type="component" value="Unassembled WGS sequence"/>
</dbReference>
<evidence type="ECO:0000256" key="4">
    <source>
        <dbReference type="PROSITE-ProRule" id="PRU10141"/>
    </source>
</evidence>
<dbReference type="Gene3D" id="1.25.40.10">
    <property type="entry name" value="Tetratricopeptide repeat domain"/>
    <property type="match status" value="1"/>
</dbReference>
<dbReference type="InterPro" id="IPR011009">
    <property type="entry name" value="Kinase-like_dom_sf"/>
</dbReference>
<feature type="domain" description="HTH luxR-type" evidence="6">
    <location>
        <begin position="1019"/>
        <end position="1084"/>
    </location>
</feature>
<dbReference type="InterPro" id="IPR000719">
    <property type="entry name" value="Prot_kinase_dom"/>
</dbReference>
<protein>
    <submittedName>
        <fullName evidence="7">Protein kinase</fullName>
    </submittedName>
</protein>
<sequence>MTEDDPLRTRREVETSLAAELSAVGFEDAVEIGRGGFGVVYRCRQAALDRTVAVKVMIADVDAENQERFLREQRAMGRLTGYPHIVTVLEAGATPDGHPYLAMPYHPSDSLDALIRKDGPLPLDKAVWVGESIAGALDSAHQLGIMHRDVKPGNILFTEHGGPALADFGIAHVAGGFRTATGIVTGSPAFTAPEVLEGGAPTLAADVYGLGATLFCALTGHAAFERRSGENVVTQFLRITSRPVPDLREQGIDAEVAAIVAAAMSRDPDERPTAAAVRDELGRIQRRRGFVTVASGEPQVDGARSAADIAPDADTAPDAEGNLSLELTSFIGRRTEVSRVRRLLSSSRLVTVAGIGGVGKTRVVLRAAAGLRPDFPDGVWVVELAEVSDVSLLVDVVAATLGVRDESAHALLGNVVEHLTGRRALLVLDNCEQVVVAAAELTETLLRRCPGLRMLIASREPLNIAGETVLRIAPLPVPNPDKARTLAKLRRFDSVTLFADRAAAAVPGFAVDEANKASVTRICSRLDGLPLAIELAAARMRTMSPEQILQRLDDRYTLLTRGNRTAPTRQQTLRWSIDWSYGLCTRAEQRLWARLSVFAGGFELDAAERICGGESAVDSVHDVLSALVDKSIVVREEPRGVVRFRMLETVREYGRDKLAELGERRELRRRHRHWYEQLALDAEAGWIGGRQLDWIARLEREQPNLREALRNCLSASDADAALSGLRTAAALYDFWGMRGLFGEGRSWIDRLLAHPAAAETDVRARVKAMCVGCQLAGPQGDSERAAVLLAQARALVTESNAAALEARIACADGILAFAGGDAERASVCLVRATDALDADETGLHYVGVQMLLGWAYEIQGRTESACERYERVVARTEAEGESLNRCAALRGLGMAAWQRGEYERAEQLLKRALRVSRQLDSPVLAALGLEALSWTAADRGDPERAVVLRGAATALWPSGADMRITFVNVARFHERWEGTVRDALGAKDFAAAIRRGRTLETESAVAYALDESPADTPPPPVTIPGLTPREGQVADLVARGLSNPEIADELSISVRTTQNHVRHILTKIGRTTRAQIATWVEEVAGTE</sequence>
<dbReference type="InterPro" id="IPR036388">
    <property type="entry name" value="WH-like_DNA-bd_sf"/>
</dbReference>
<dbReference type="SUPFAM" id="SSF56112">
    <property type="entry name" value="Protein kinase-like (PK-like)"/>
    <property type="match status" value="1"/>
</dbReference>
<evidence type="ECO:0000259" key="6">
    <source>
        <dbReference type="PROSITE" id="PS50043"/>
    </source>
</evidence>
<dbReference type="EMBL" id="JADMLG010000007">
    <property type="protein sequence ID" value="MBH0778425.1"/>
    <property type="molecule type" value="Genomic_DNA"/>
</dbReference>
<dbReference type="SMART" id="SM00028">
    <property type="entry name" value="TPR"/>
    <property type="match status" value="2"/>
</dbReference>
<proteinExistence type="predicted"/>
<dbReference type="GO" id="GO:0006355">
    <property type="term" value="P:regulation of DNA-templated transcription"/>
    <property type="evidence" value="ECO:0007669"/>
    <property type="project" value="InterPro"/>
</dbReference>
<dbReference type="PROSITE" id="PS50043">
    <property type="entry name" value="HTH_LUXR_2"/>
    <property type="match status" value="1"/>
</dbReference>
<dbReference type="Pfam" id="PF00069">
    <property type="entry name" value="Pkinase"/>
    <property type="match status" value="1"/>
</dbReference>
<keyword evidence="2 4" id="KW-0067">ATP-binding</keyword>
<dbReference type="InterPro" id="IPR058852">
    <property type="entry name" value="HTH_77"/>
</dbReference>
<gene>
    <name evidence="7" type="ORF">IT779_19285</name>
</gene>
<dbReference type="GO" id="GO:0004672">
    <property type="term" value="F:protein kinase activity"/>
    <property type="evidence" value="ECO:0007669"/>
    <property type="project" value="InterPro"/>
</dbReference>